<protein>
    <submittedName>
        <fullName evidence="1">Uncharacterized protein</fullName>
    </submittedName>
</protein>
<sequence length="261" mass="28952">MTFVEQLSQYAGPRVVAPGWAVRIDVHYLGGLRHFYGWEIADIGVMVFAKQSQSLVAKKVALLQSKRLYPDNGVVNEESPEDYRIGLGNLLPSQSAKSLALTHTFKFTADSKYRALKVGDHQYQAIEKYEEENDLDVHYLLYNPWKVPSSYTFPVQGSIALGPKGNGGCRVVRADALRKALSTQANGYSPSFKDIAGAFKSQPPGDAGWRVENFISNLLLKCKEGTLFESLDQENIFNLFNRRSGPIAAAVAVTVEQFEGR</sequence>
<accession>A0A923SEK2</accession>
<dbReference type="Proteomes" id="UP000608513">
    <property type="component" value="Unassembled WGS sequence"/>
</dbReference>
<dbReference type="EMBL" id="JACORT010000017">
    <property type="protein sequence ID" value="MBC5786373.1"/>
    <property type="molecule type" value="Genomic_DNA"/>
</dbReference>
<reference evidence="1" key="1">
    <citation type="submission" date="2020-08" db="EMBL/GenBank/DDBJ databases">
        <title>Ramlibacter sp. USB13 16S ribosomal RNA gene genome sequencing and assembly.</title>
        <authorList>
            <person name="Kang M."/>
        </authorList>
    </citation>
    <scope>NUCLEOTIDE SEQUENCE</scope>
    <source>
        <strain evidence="1">USB13</strain>
    </source>
</reference>
<dbReference type="AlphaFoldDB" id="A0A923SEK2"/>
<proteinExistence type="predicted"/>
<dbReference type="RefSeq" id="WP_187079111.1">
    <property type="nucleotide sequence ID" value="NZ_JACORT010000017.1"/>
</dbReference>
<organism evidence="1 2">
    <name type="scientific">Ramlibacter cellulosilyticus</name>
    <dbReference type="NCBI Taxonomy" id="2764187"/>
    <lineage>
        <taxon>Bacteria</taxon>
        <taxon>Pseudomonadati</taxon>
        <taxon>Pseudomonadota</taxon>
        <taxon>Betaproteobacteria</taxon>
        <taxon>Burkholderiales</taxon>
        <taxon>Comamonadaceae</taxon>
        <taxon>Ramlibacter</taxon>
    </lineage>
</organism>
<gene>
    <name evidence="1" type="ORF">H8N03_25775</name>
</gene>
<name>A0A923SEK2_9BURK</name>
<keyword evidence="2" id="KW-1185">Reference proteome</keyword>
<evidence type="ECO:0000313" key="1">
    <source>
        <dbReference type="EMBL" id="MBC5786373.1"/>
    </source>
</evidence>
<evidence type="ECO:0000313" key="2">
    <source>
        <dbReference type="Proteomes" id="UP000608513"/>
    </source>
</evidence>
<comment type="caution">
    <text evidence="1">The sequence shown here is derived from an EMBL/GenBank/DDBJ whole genome shotgun (WGS) entry which is preliminary data.</text>
</comment>